<keyword evidence="2 3" id="KW-0012">Acyltransferase</keyword>
<protein>
    <submittedName>
        <fullName evidence="3">GNAT family acetyltransferase</fullName>
        <ecNumber evidence="3">2.3.1.-</ecNumber>
    </submittedName>
</protein>
<dbReference type="PROSITE" id="PS51186">
    <property type="entry name" value="GNAT"/>
    <property type="match status" value="1"/>
</dbReference>
<evidence type="ECO:0000256" key="2">
    <source>
        <dbReference type="ARBA" id="ARBA00023315"/>
    </source>
</evidence>
<dbReference type="InterPro" id="IPR000182">
    <property type="entry name" value="GNAT_dom"/>
</dbReference>
<accession>A0A077L7M2</accession>
<dbReference type="RefSeq" id="WP_004725355.1">
    <property type="nucleotide sequence ID" value="NZ_AP014630.1"/>
</dbReference>
<dbReference type="EC" id="2.3.1.-" evidence="3"/>
<comment type="caution">
    <text evidence="3">The sequence shown here is derived from an EMBL/GenBank/DDBJ whole genome shotgun (WGS) entry which is preliminary data.</text>
</comment>
<proteinExistence type="predicted"/>
<sequence length="139" mass="16024">MFIIRQFQETDLDEVIALWEVCDLTRPWNNPEIDIFRKVAQKDGLFLLAVKDEQLIATVMGGYDGHRGWVNYLAVHPHDQRNGVATALIQQLEKRLVALGCPKLQLLIRKDNIDVQSFYEQLGYEEIEVVCLGKRLISD</sequence>
<name>A0A077L7M2_ACIGI</name>
<dbReference type="Proteomes" id="UP000887320">
    <property type="component" value="Unassembled WGS sequence"/>
</dbReference>
<dbReference type="PANTHER" id="PTHR43877:SF2">
    <property type="entry name" value="AMINOALKYLPHOSPHONATE N-ACETYLTRANSFERASE-RELATED"/>
    <property type="match status" value="1"/>
</dbReference>
<dbReference type="STRING" id="106649.GCA_000829655_02788"/>
<dbReference type="Gene3D" id="3.40.630.30">
    <property type="match status" value="1"/>
</dbReference>
<dbReference type="PANTHER" id="PTHR43877">
    <property type="entry name" value="AMINOALKYLPHOSPHONATE N-ACETYLTRANSFERASE-RELATED-RELATED"/>
    <property type="match status" value="1"/>
</dbReference>
<dbReference type="SUPFAM" id="SSF55729">
    <property type="entry name" value="Acyl-CoA N-acyltransferases (Nat)"/>
    <property type="match status" value="1"/>
</dbReference>
<dbReference type="GO" id="GO:0016747">
    <property type="term" value="F:acyltransferase activity, transferring groups other than amino-acyl groups"/>
    <property type="evidence" value="ECO:0007669"/>
    <property type="project" value="InterPro"/>
</dbReference>
<keyword evidence="1 3" id="KW-0808">Transferase</keyword>
<gene>
    <name evidence="3" type="ORF">KW868_21005</name>
</gene>
<reference evidence="3" key="1">
    <citation type="submission" date="2021-07" db="EMBL/GenBank/DDBJ databases">
        <authorList>
            <person name="Fernandez M."/>
            <person name="Pereira P."/>
            <person name="Torres Tejerizo G.A."/>
            <person name="Gonzalez P."/>
            <person name="Agostini E."/>
        </authorList>
    </citation>
    <scope>NUCLEOTIDE SEQUENCE</scope>
    <source>
        <strain evidence="3">SFC 500-1A</strain>
    </source>
</reference>
<organism evidence="3 4">
    <name type="scientific">Acinetobacter guillouiae</name>
    <name type="common">Acinetobacter genomosp. 11</name>
    <dbReference type="NCBI Taxonomy" id="106649"/>
    <lineage>
        <taxon>Bacteria</taxon>
        <taxon>Pseudomonadati</taxon>
        <taxon>Pseudomonadota</taxon>
        <taxon>Gammaproteobacteria</taxon>
        <taxon>Moraxellales</taxon>
        <taxon>Moraxellaceae</taxon>
        <taxon>Acinetobacter</taxon>
    </lineage>
</organism>
<dbReference type="AlphaFoldDB" id="A0A077L7M2"/>
<dbReference type="CDD" id="cd04301">
    <property type="entry name" value="NAT_SF"/>
    <property type="match status" value="1"/>
</dbReference>
<dbReference type="InterPro" id="IPR050832">
    <property type="entry name" value="Bact_Acetyltransf"/>
</dbReference>
<evidence type="ECO:0000256" key="1">
    <source>
        <dbReference type="ARBA" id="ARBA00022679"/>
    </source>
</evidence>
<evidence type="ECO:0000313" key="3">
    <source>
        <dbReference type="EMBL" id="MCF0266932.1"/>
    </source>
</evidence>
<dbReference type="NCBIfam" id="NF002959">
    <property type="entry name" value="PRK03624.1"/>
    <property type="match status" value="1"/>
</dbReference>
<dbReference type="GeneID" id="67746100"/>
<dbReference type="Pfam" id="PF00583">
    <property type="entry name" value="Acetyltransf_1"/>
    <property type="match status" value="1"/>
</dbReference>
<dbReference type="KEGG" id="agu:AS4_40780"/>
<dbReference type="EMBL" id="JAHWXT010000011">
    <property type="protein sequence ID" value="MCF0266932.1"/>
    <property type="molecule type" value="Genomic_DNA"/>
</dbReference>
<dbReference type="InterPro" id="IPR016181">
    <property type="entry name" value="Acyl_CoA_acyltransferase"/>
</dbReference>
<evidence type="ECO:0000313" key="4">
    <source>
        <dbReference type="Proteomes" id="UP000887320"/>
    </source>
</evidence>